<dbReference type="RefSeq" id="WP_161348358.1">
    <property type="nucleotide sequence ID" value="NZ_BMGW01000014.1"/>
</dbReference>
<gene>
    <name evidence="1" type="ORF">GS660_17910</name>
</gene>
<evidence type="ECO:0000313" key="2">
    <source>
        <dbReference type="Proteomes" id="UP000477083"/>
    </source>
</evidence>
<keyword evidence="2" id="KW-1185">Reference proteome</keyword>
<sequence>MRILSARVLRARHLKDLGRVEAMVMLLVKPEGQAPPYEARVLTSAPARAPGAAPLRDRLLASAKLLHAIHAQDLPRGRRAA</sequence>
<dbReference type="Proteomes" id="UP000477083">
    <property type="component" value="Unassembled WGS sequence"/>
</dbReference>
<accession>A0A6L8VNC7</accession>
<dbReference type="EMBL" id="WWNR01000014">
    <property type="protein sequence ID" value="MZQ90972.1"/>
    <property type="molecule type" value="Genomic_DNA"/>
</dbReference>
<organism evidence="1 2">
    <name type="scientific">Frigidibacter albus</name>
    <dbReference type="NCBI Taxonomy" id="1465486"/>
    <lineage>
        <taxon>Bacteria</taxon>
        <taxon>Pseudomonadati</taxon>
        <taxon>Pseudomonadota</taxon>
        <taxon>Alphaproteobacteria</taxon>
        <taxon>Rhodobacterales</taxon>
        <taxon>Paracoccaceae</taxon>
        <taxon>Frigidibacter</taxon>
    </lineage>
</organism>
<protein>
    <submittedName>
        <fullName evidence="1">Uncharacterized protein</fullName>
    </submittedName>
</protein>
<comment type="caution">
    <text evidence="1">The sequence shown here is derived from an EMBL/GenBank/DDBJ whole genome shotgun (WGS) entry which is preliminary data.</text>
</comment>
<proteinExistence type="predicted"/>
<name>A0A6L8VNC7_9RHOB</name>
<dbReference type="OrthoDB" id="7726458at2"/>
<reference evidence="1 2" key="1">
    <citation type="submission" date="2020-01" db="EMBL/GenBank/DDBJ databases">
        <title>Frigidibacter albus SP32T (=CGMCC 1.13995T).</title>
        <authorList>
            <person name="Liao X."/>
        </authorList>
    </citation>
    <scope>NUCLEOTIDE SEQUENCE [LARGE SCALE GENOMIC DNA]</scope>
    <source>
        <strain evidence="1 2">SP32</strain>
    </source>
</reference>
<dbReference type="AlphaFoldDB" id="A0A6L8VNC7"/>
<evidence type="ECO:0000313" key="1">
    <source>
        <dbReference type="EMBL" id="MZQ90972.1"/>
    </source>
</evidence>